<evidence type="ECO:0008006" key="4">
    <source>
        <dbReference type="Google" id="ProtNLM"/>
    </source>
</evidence>
<dbReference type="EMBL" id="LUUK01000205">
    <property type="protein sequence ID" value="OAI13954.1"/>
    <property type="molecule type" value="Genomic_DNA"/>
</dbReference>
<comment type="caution">
    <text evidence="2">The sequence shown here is derived from an EMBL/GenBank/DDBJ whole genome shotgun (WGS) entry which is preliminary data.</text>
</comment>
<reference evidence="3" key="1">
    <citation type="submission" date="2016-03" db="EMBL/GenBank/DDBJ databases">
        <authorList>
            <person name="Heylen K."/>
            <person name="De Vos P."/>
            <person name="Vekeman B."/>
        </authorList>
    </citation>
    <scope>NUCLEOTIDE SEQUENCE [LARGE SCALE GENOMIC DNA]</scope>
    <source>
        <strain evidence="3">R-45383</strain>
    </source>
</reference>
<evidence type="ECO:0000256" key="1">
    <source>
        <dbReference type="SAM" id="Phobius"/>
    </source>
</evidence>
<accession>A0A177N8N3</accession>
<dbReference type="STRING" id="702114.A1355_13025"/>
<proteinExistence type="predicted"/>
<feature type="transmembrane region" description="Helical" evidence="1">
    <location>
        <begin position="69"/>
        <end position="86"/>
    </location>
</feature>
<evidence type="ECO:0000313" key="3">
    <source>
        <dbReference type="Proteomes" id="UP000077628"/>
    </source>
</evidence>
<sequence>MNHIDLNQPPPNHTFSVSVNREETDGERWVRLFKDLALFVVALGFVITIATLCYSTLLSASASAEEKKWTMSILSAATGGLIGYLIRK</sequence>
<protein>
    <recommendedName>
        <fullName evidence="4">Transmembrane protein</fullName>
    </recommendedName>
</protein>
<keyword evidence="1" id="KW-0812">Transmembrane</keyword>
<gene>
    <name evidence="2" type="ORF">A1355_13025</name>
</gene>
<dbReference type="OrthoDB" id="9155692at2"/>
<dbReference type="RefSeq" id="WP_064031145.1">
    <property type="nucleotide sequence ID" value="NZ_LUUK01000205.1"/>
</dbReference>
<dbReference type="AlphaFoldDB" id="A0A177N8N3"/>
<dbReference type="Proteomes" id="UP000077628">
    <property type="component" value="Unassembled WGS sequence"/>
</dbReference>
<keyword evidence="3" id="KW-1185">Reference proteome</keyword>
<feature type="transmembrane region" description="Helical" evidence="1">
    <location>
        <begin position="36"/>
        <end position="57"/>
    </location>
</feature>
<name>A0A177N8N3_9GAMM</name>
<keyword evidence="1" id="KW-0472">Membrane</keyword>
<organism evidence="2 3">
    <name type="scientific">Methylomonas koyamae</name>
    <dbReference type="NCBI Taxonomy" id="702114"/>
    <lineage>
        <taxon>Bacteria</taxon>
        <taxon>Pseudomonadati</taxon>
        <taxon>Pseudomonadota</taxon>
        <taxon>Gammaproteobacteria</taxon>
        <taxon>Methylococcales</taxon>
        <taxon>Methylococcaceae</taxon>
        <taxon>Methylomonas</taxon>
    </lineage>
</organism>
<keyword evidence="1" id="KW-1133">Transmembrane helix</keyword>
<evidence type="ECO:0000313" key="2">
    <source>
        <dbReference type="EMBL" id="OAI13954.1"/>
    </source>
</evidence>